<dbReference type="GO" id="GO:0008168">
    <property type="term" value="F:methyltransferase activity"/>
    <property type="evidence" value="ECO:0007669"/>
    <property type="project" value="UniProtKB-KW"/>
</dbReference>
<dbReference type="AlphaFoldDB" id="A0A1Z4BY37"/>
<evidence type="ECO:0000313" key="4">
    <source>
        <dbReference type="Proteomes" id="UP000197019"/>
    </source>
</evidence>
<dbReference type="SUPFAM" id="SSF53335">
    <property type="entry name" value="S-adenosyl-L-methionine-dependent methyltransferases"/>
    <property type="match status" value="1"/>
</dbReference>
<dbReference type="EMBL" id="CP022129">
    <property type="protein sequence ID" value="ASF46170.1"/>
    <property type="molecule type" value="Genomic_DNA"/>
</dbReference>
<keyword evidence="2" id="KW-0472">Membrane</keyword>
<accession>A0A1Z4BY37</accession>
<name>A0A1Z4BY37_9GAMM</name>
<feature type="transmembrane region" description="Helical" evidence="2">
    <location>
        <begin position="111"/>
        <end position="137"/>
    </location>
</feature>
<evidence type="ECO:0000256" key="1">
    <source>
        <dbReference type="ARBA" id="ARBA00023115"/>
    </source>
</evidence>
<feature type="transmembrane region" description="Helical" evidence="2">
    <location>
        <begin position="179"/>
        <end position="197"/>
    </location>
</feature>
<feature type="transmembrane region" description="Helical" evidence="2">
    <location>
        <begin position="44"/>
        <end position="65"/>
    </location>
</feature>
<dbReference type="PANTHER" id="PTHR43317:SF1">
    <property type="entry name" value="THERMOSPERMINE SYNTHASE ACAULIS5"/>
    <property type="match status" value="1"/>
</dbReference>
<protein>
    <submittedName>
        <fullName evidence="3">SAM-dependent methyltransferase</fullName>
    </submittedName>
</protein>
<gene>
    <name evidence="3" type="ORF">CEK71_08790</name>
</gene>
<dbReference type="InterPro" id="IPR029063">
    <property type="entry name" value="SAM-dependent_MTases_sf"/>
</dbReference>
<reference evidence="3 4" key="1">
    <citation type="submission" date="2017-06" db="EMBL/GenBank/DDBJ databases">
        <title>Genome Sequencing of the methanotroph Methylovulum psychrotolerants str. HV10-M2 isolated from a high-altitude environment.</title>
        <authorList>
            <person name="Mateos-Rivera A."/>
        </authorList>
    </citation>
    <scope>NUCLEOTIDE SEQUENCE [LARGE SCALE GENOMIC DNA]</scope>
    <source>
        <strain evidence="3 4">HV10_M2</strain>
    </source>
</reference>
<keyword evidence="2" id="KW-0812">Transmembrane</keyword>
<feature type="transmembrane region" description="Helical" evidence="2">
    <location>
        <begin position="77"/>
        <end position="99"/>
    </location>
</feature>
<feature type="transmembrane region" description="Helical" evidence="2">
    <location>
        <begin position="149"/>
        <end position="173"/>
    </location>
</feature>
<evidence type="ECO:0000313" key="3">
    <source>
        <dbReference type="EMBL" id="ASF46170.1"/>
    </source>
</evidence>
<dbReference type="GO" id="GO:0006596">
    <property type="term" value="P:polyamine biosynthetic process"/>
    <property type="evidence" value="ECO:0007669"/>
    <property type="project" value="UniProtKB-KW"/>
</dbReference>
<proteinExistence type="predicted"/>
<dbReference type="GO" id="GO:0032259">
    <property type="term" value="P:methylation"/>
    <property type="evidence" value="ECO:0007669"/>
    <property type="project" value="UniProtKB-KW"/>
</dbReference>
<keyword evidence="2" id="KW-1133">Transmembrane helix</keyword>
<feature type="transmembrane region" description="Helical" evidence="2">
    <location>
        <begin position="204"/>
        <end position="222"/>
    </location>
</feature>
<evidence type="ECO:0000256" key="2">
    <source>
        <dbReference type="SAM" id="Phobius"/>
    </source>
</evidence>
<dbReference type="GO" id="GO:0010487">
    <property type="term" value="F:thermospermine synthase activity"/>
    <property type="evidence" value="ECO:0007669"/>
    <property type="project" value="TreeGrafter"/>
</dbReference>
<keyword evidence="3" id="KW-0489">Methyltransferase</keyword>
<feature type="transmembrane region" description="Helical" evidence="2">
    <location>
        <begin position="12"/>
        <end position="32"/>
    </location>
</feature>
<dbReference type="NCBIfam" id="NF037959">
    <property type="entry name" value="MFS_SpdSyn"/>
    <property type="match status" value="1"/>
</dbReference>
<keyword evidence="3" id="KW-0808">Transferase</keyword>
<sequence>MTHTTTQLFHRTGLFLTVFITGASVMVIELLGTRMIAPFYGASLYVWSSLISVTMIALSIGYYLGGRWADTSKRTGLSLIIALAAICTLLIPLLTRTVLLATDPLGLRGGAFVSALILFSPSLTLLGMVGPFAIKLATAQLEGVGNSVGSMYAVSTLGSVVGTLVLGFFLFPLLGSRQILIGTGILLLVLALAIAVYEQKKLQVPTAILPSLVLAVISLAMLPKVIGAGHSYTGSNQFQIQSEQESLYGWVRVIDQKARDLRLLTADASTIGASSISDGQSRLSYQEIVGLIPALTEKKMTRALIIGLGAGHMAKVLHDRYGIITDTLEIDPAVAQAASDYFGFQPTGKAIVGDARYEIRHLTGPYDLIIHDCFTGGSEPAHLLTVETLAQLNGLLAEQGILALNFVAFAQGEHSNTLAAVSKTLAEVFPQQSVFISEPGRDFNDFIFLATKKQPIDLDAKALLASQSAWLKERVFPVDNRNGVLLTDNLNPLEHLQTAKAEHYRHVIVDWFGPELLIR</sequence>
<dbReference type="RefSeq" id="WP_088619044.1">
    <property type="nucleotide sequence ID" value="NZ_CP022129.1"/>
</dbReference>
<dbReference type="KEGG" id="mpsy:CEK71_08790"/>
<keyword evidence="4" id="KW-1185">Reference proteome</keyword>
<dbReference type="PANTHER" id="PTHR43317">
    <property type="entry name" value="THERMOSPERMINE SYNTHASE ACAULIS5"/>
    <property type="match status" value="1"/>
</dbReference>
<keyword evidence="1" id="KW-0620">Polyamine biosynthesis</keyword>
<dbReference type="Gene3D" id="3.40.50.150">
    <property type="entry name" value="Vaccinia Virus protein VP39"/>
    <property type="match status" value="1"/>
</dbReference>
<dbReference type="Proteomes" id="UP000197019">
    <property type="component" value="Chromosome"/>
</dbReference>
<dbReference type="OrthoDB" id="9761985at2"/>
<organism evidence="3 4">
    <name type="scientific">Methylovulum psychrotolerans</name>
    <dbReference type="NCBI Taxonomy" id="1704499"/>
    <lineage>
        <taxon>Bacteria</taxon>
        <taxon>Pseudomonadati</taxon>
        <taxon>Pseudomonadota</taxon>
        <taxon>Gammaproteobacteria</taxon>
        <taxon>Methylococcales</taxon>
        <taxon>Methylococcaceae</taxon>
        <taxon>Methylovulum</taxon>
    </lineage>
</organism>